<comment type="function">
    <text evidence="5">Repressor of the lactose catabolism operon. Galactose-6-phosphate is the inducer.</text>
</comment>
<keyword evidence="3" id="KW-0805">Transcription regulation</keyword>
<name>A0A9D2SGL7_9FIRM</name>
<dbReference type="Pfam" id="PF00455">
    <property type="entry name" value="DeoRC"/>
    <property type="match status" value="1"/>
</dbReference>
<feature type="domain" description="HTH deoR-type" evidence="7">
    <location>
        <begin position="1"/>
        <end position="48"/>
    </location>
</feature>
<dbReference type="EMBL" id="DWXG01000066">
    <property type="protein sequence ID" value="HJB98567.1"/>
    <property type="molecule type" value="Genomic_DNA"/>
</dbReference>
<keyword evidence="4" id="KW-0804">Transcription</keyword>
<dbReference type="Gene3D" id="3.40.50.1360">
    <property type="match status" value="1"/>
</dbReference>
<gene>
    <name evidence="8" type="ORF">H9710_08325</name>
</gene>
<evidence type="ECO:0000256" key="1">
    <source>
        <dbReference type="ARBA" id="ARBA00021390"/>
    </source>
</evidence>
<dbReference type="PANTHER" id="PTHR30363">
    <property type="entry name" value="HTH-TYPE TRANSCRIPTIONAL REGULATOR SRLR-RELATED"/>
    <property type="match status" value="1"/>
</dbReference>
<dbReference type="SMART" id="SM00420">
    <property type="entry name" value="HTH_DEOR"/>
    <property type="match status" value="1"/>
</dbReference>
<sequence length="244" mass="27195">MNALNLRGVISLKDTARELGVAEITVRRDFEKLESEGKLKRVQGGATSLEELDGAELTMTSKLPMHMHGKEAVAQYAADLVRDGECVFIDGGTTMVPFASAIMRKNVRIITYNTMVLKKLSNPTAQIILIGGEYRPHYEMNVGTIAQDMLQMFYFDKAFFGCSGVDLSQRVAYTTETESLKMKRIAMSNSSHNFLLVDQSKFSSRGFLKFCPTDQFEAILSDSLPDTEEELPENLRSVAQDSPK</sequence>
<dbReference type="SUPFAM" id="SSF46785">
    <property type="entry name" value="Winged helix' DNA-binding domain"/>
    <property type="match status" value="1"/>
</dbReference>
<evidence type="ECO:0000256" key="2">
    <source>
        <dbReference type="ARBA" id="ARBA00022491"/>
    </source>
</evidence>
<dbReference type="InterPro" id="IPR036388">
    <property type="entry name" value="WH-like_DNA-bd_sf"/>
</dbReference>
<dbReference type="InterPro" id="IPR037171">
    <property type="entry name" value="NagB/RpiA_transferase-like"/>
</dbReference>
<dbReference type="SUPFAM" id="SSF100950">
    <property type="entry name" value="NagB/RpiA/CoA transferase-like"/>
    <property type="match status" value="1"/>
</dbReference>
<dbReference type="PRINTS" id="PR00037">
    <property type="entry name" value="HTHLACR"/>
</dbReference>
<protein>
    <recommendedName>
        <fullName evidence="1">Lactose phosphotransferase system repressor</fullName>
    </recommendedName>
</protein>
<dbReference type="InterPro" id="IPR050313">
    <property type="entry name" value="Carb_Metab_HTH_regulators"/>
</dbReference>
<evidence type="ECO:0000256" key="6">
    <source>
        <dbReference type="SAM" id="MobiDB-lite"/>
    </source>
</evidence>
<dbReference type="InterPro" id="IPR014036">
    <property type="entry name" value="DeoR-like_C"/>
</dbReference>
<evidence type="ECO:0000256" key="5">
    <source>
        <dbReference type="ARBA" id="ARBA00024937"/>
    </source>
</evidence>
<reference evidence="8" key="1">
    <citation type="journal article" date="2021" name="PeerJ">
        <title>Extensive microbial diversity within the chicken gut microbiome revealed by metagenomics and culture.</title>
        <authorList>
            <person name="Gilroy R."/>
            <person name="Ravi A."/>
            <person name="Getino M."/>
            <person name="Pursley I."/>
            <person name="Horton D.L."/>
            <person name="Alikhan N.F."/>
            <person name="Baker D."/>
            <person name="Gharbi K."/>
            <person name="Hall N."/>
            <person name="Watson M."/>
            <person name="Adriaenssens E.M."/>
            <person name="Foster-Nyarko E."/>
            <person name="Jarju S."/>
            <person name="Secka A."/>
            <person name="Antonio M."/>
            <person name="Oren A."/>
            <person name="Chaudhuri R.R."/>
            <person name="La Ragione R."/>
            <person name="Hildebrand F."/>
            <person name="Pallen M.J."/>
        </authorList>
    </citation>
    <scope>NUCLEOTIDE SEQUENCE</scope>
    <source>
        <strain evidence="8">CHK185-1770</strain>
    </source>
</reference>
<reference evidence="8" key="2">
    <citation type="submission" date="2021-04" db="EMBL/GenBank/DDBJ databases">
        <authorList>
            <person name="Gilroy R."/>
        </authorList>
    </citation>
    <scope>NUCLEOTIDE SEQUENCE</scope>
    <source>
        <strain evidence="8">CHK185-1770</strain>
    </source>
</reference>
<proteinExistence type="predicted"/>
<evidence type="ECO:0000256" key="4">
    <source>
        <dbReference type="ARBA" id="ARBA00023163"/>
    </source>
</evidence>
<dbReference type="GO" id="GO:0003677">
    <property type="term" value="F:DNA binding"/>
    <property type="evidence" value="ECO:0007669"/>
    <property type="project" value="UniProtKB-KW"/>
</dbReference>
<dbReference type="SMART" id="SM01134">
    <property type="entry name" value="DeoRC"/>
    <property type="match status" value="1"/>
</dbReference>
<dbReference type="Gene3D" id="1.10.10.10">
    <property type="entry name" value="Winged helix-like DNA-binding domain superfamily/Winged helix DNA-binding domain"/>
    <property type="match status" value="1"/>
</dbReference>
<dbReference type="AlphaFoldDB" id="A0A9D2SGL7"/>
<dbReference type="PROSITE" id="PS51000">
    <property type="entry name" value="HTH_DEOR_2"/>
    <property type="match status" value="1"/>
</dbReference>
<dbReference type="GO" id="GO:0003700">
    <property type="term" value="F:DNA-binding transcription factor activity"/>
    <property type="evidence" value="ECO:0007669"/>
    <property type="project" value="InterPro"/>
</dbReference>
<keyword evidence="8" id="KW-0238">DNA-binding</keyword>
<evidence type="ECO:0000259" key="7">
    <source>
        <dbReference type="PROSITE" id="PS51000"/>
    </source>
</evidence>
<dbReference type="InterPro" id="IPR036390">
    <property type="entry name" value="WH_DNA-bd_sf"/>
</dbReference>
<dbReference type="PANTHER" id="PTHR30363:SF4">
    <property type="entry name" value="GLYCEROL-3-PHOSPHATE REGULON REPRESSOR"/>
    <property type="match status" value="1"/>
</dbReference>
<evidence type="ECO:0000313" key="8">
    <source>
        <dbReference type="EMBL" id="HJB98567.1"/>
    </source>
</evidence>
<feature type="region of interest" description="Disordered" evidence="6">
    <location>
        <begin position="223"/>
        <end position="244"/>
    </location>
</feature>
<evidence type="ECO:0000313" key="9">
    <source>
        <dbReference type="Proteomes" id="UP000826793"/>
    </source>
</evidence>
<organism evidence="8 9">
    <name type="scientific">Candidatus Acutalibacter pullicola</name>
    <dbReference type="NCBI Taxonomy" id="2838417"/>
    <lineage>
        <taxon>Bacteria</taxon>
        <taxon>Bacillati</taxon>
        <taxon>Bacillota</taxon>
        <taxon>Clostridia</taxon>
        <taxon>Eubacteriales</taxon>
        <taxon>Acutalibacteraceae</taxon>
        <taxon>Acutalibacter</taxon>
    </lineage>
</organism>
<accession>A0A9D2SGL7</accession>
<evidence type="ECO:0000256" key="3">
    <source>
        <dbReference type="ARBA" id="ARBA00023015"/>
    </source>
</evidence>
<comment type="caution">
    <text evidence="8">The sequence shown here is derived from an EMBL/GenBank/DDBJ whole genome shotgun (WGS) entry which is preliminary data.</text>
</comment>
<dbReference type="Pfam" id="PF08220">
    <property type="entry name" value="HTH_DeoR"/>
    <property type="match status" value="1"/>
</dbReference>
<keyword evidence="2" id="KW-0678">Repressor</keyword>
<dbReference type="InterPro" id="IPR001034">
    <property type="entry name" value="DeoR_HTH"/>
</dbReference>
<dbReference type="Proteomes" id="UP000826793">
    <property type="component" value="Unassembled WGS sequence"/>
</dbReference>